<dbReference type="SMART" id="SM01401">
    <property type="entry name" value="Sds3"/>
    <property type="match status" value="1"/>
</dbReference>
<evidence type="ECO:0000256" key="5">
    <source>
        <dbReference type="ARBA" id="ARBA00023242"/>
    </source>
</evidence>
<feature type="compositionally biased region" description="Basic and acidic residues" evidence="6">
    <location>
        <begin position="151"/>
        <end position="165"/>
    </location>
</feature>
<dbReference type="InterPro" id="IPR013907">
    <property type="entry name" value="Sds3"/>
</dbReference>
<dbReference type="Pfam" id="PF08598">
    <property type="entry name" value="Sds3"/>
    <property type="match status" value="1"/>
</dbReference>
<feature type="compositionally biased region" description="Basic and acidic residues" evidence="6">
    <location>
        <begin position="594"/>
        <end position="608"/>
    </location>
</feature>
<keyword evidence="4" id="KW-0804">Transcription</keyword>
<evidence type="ECO:0000256" key="4">
    <source>
        <dbReference type="ARBA" id="ARBA00023163"/>
    </source>
</evidence>
<dbReference type="AlphaFoldDB" id="A0A9W9CYN6"/>
<dbReference type="Proteomes" id="UP001140453">
    <property type="component" value="Unassembled WGS sequence"/>
</dbReference>
<dbReference type="OrthoDB" id="20886at2759"/>
<keyword evidence="3" id="KW-0805">Transcription regulation</keyword>
<evidence type="ECO:0000256" key="6">
    <source>
        <dbReference type="SAM" id="MobiDB-lite"/>
    </source>
</evidence>
<sequence length="608" mass="67995">MATGGTAPPLVMANHSHPLLDQDSTVSSPLSSPQAEGQDIEPDDIDMKSHPSDDEELDKPTLARAESPANATHDESDLSDLETNDSEAETERLYDTPRKNNAQSSTEVTNATSETKLRDKTNRAFQRSPSKLQEQLQAGVEADFGDDDHDDSLQSKRIQSDDDKIVKKRKRSMLLQDQADANEPARKRSGSVLEANDETSSLSKPAESTGEKSAEHSGDEEDSEAPAIRSADDVVKIEPVRSRSKRNTTKKRKGLEEDLAQEVAEETEEHIVEEERPVEDEPVATAEIDEEARHEEEMERKRHAFGQLSSIEKNFAILRDRLYEERLKELNEEEALLTSDNPTHPEYLAMMECIDSRRDDRLRISEIEFKFDMDALNRWAVARRAQILSQYYQSVRESRERTMDELGKQWYEIQHERRKNANPIPDYGFRFPKDKAQQKKQAIAHNKETSILAGIAQHHGFPAAPEMKPASQAEVEDDFEAMHRARQSIMGPAQHVQPALNDYGAVPFGRNLGPAGEQFLEQTPWANPKHPSHHVGSRRHSQGAYAGPPAFINQAKSAPQQSGPAWLANGQPNGESAYKHPAAVADQEIGPGRKTAEPAKAMREAVVL</sequence>
<feature type="compositionally biased region" description="Acidic residues" evidence="6">
    <location>
        <begin position="77"/>
        <end position="88"/>
    </location>
</feature>
<protein>
    <submittedName>
        <fullName evidence="7">Transcriptional regulatory protein</fullName>
    </submittedName>
</protein>
<dbReference type="PANTHER" id="PTHR21964">
    <property type="entry name" value="BREAST CANCER METASTASIS-SUPPRESSOR 1"/>
    <property type="match status" value="1"/>
</dbReference>
<feature type="compositionally biased region" description="Polar residues" evidence="6">
    <location>
        <begin position="123"/>
        <end position="136"/>
    </location>
</feature>
<feature type="compositionally biased region" description="Basic and acidic residues" evidence="6">
    <location>
        <begin position="230"/>
        <end position="241"/>
    </location>
</feature>
<evidence type="ECO:0000256" key="3">
    <source>
        <dbReference type="ARBA" id="ARBA00023015"/>
    </source>
</evidence>
<accession>A0A9W9CYN6</accession>
<evidence type="ECO:0000313" key="7">
    <source>
        <dbReference type="EMBL" id="KAJ4394270.1"/>
    </source>
</evidence>
<organism evidence="7 8">
    <name type="scientific">Gnomoniopsis smithogilvyi</name>
    <dbReference type="NCBI Taxonomy" id="1191159"/>
    <lineage>
        <taxon>Eukaryota</taxon>
        <taxon>Fungi</taxon>
        <taxon>Dikarya</taxon>
        <taxon>Ascomycota</taxon>
        <taxon>Pezizomycotina</taxon>
        <taxon>Sordariomycetes</taxon>
        <taxon>Sordariomycetidae</taxon>
        <taxon>Diaporthales</taxon>
        <taxon>Gnomoniaceae</taxon>
        <taxon>Gnomoniopsis</taxon>
    </lineage>
</organism>
<evidence type="ECO:0000256" key="2">
    <source>
        <dbReference type="ARBA" id="ARBA00022491"/>
    </source>
</evidence>
<evidence type="ECO:0000256" key="1">
    <source>
        <dbReference type="ARBA" id="ARBA00004123"/>
    </source>
</evidence>
<feature type="compositionally biased region" description="Polar residues" evidence="6">
    <location>
        <begin position="99"/>
        <end position="114"/>
    </location>
</feature>
<dbReference type="EMBL" id="JAPEVB010000002">
    <property type="protein sequence ID" value="KAJ4394270.1"/>
    <property type="molecule type" value="Genomic_DNA"/>
</dbReference>
<comment type="caution">
    <text evidence="7">The sequence shown here is derived from an EMBL/GenBank/DDBJ whole genome shotgun (WGS) entry which is preliminary data.</text>
</comment>
<evidence type="ECO:0000313" key="8">
    <source>
        <dbReference type="Proteomes" id="UP001140453"/>
    </source>
</evidence>
<feature type="region of interest" description="Disordered" evidence="6">
    <location>
        <begin position="527"/>
        <end position="608"/>
    </location>
</feature>
<comment type="subcellular location">
    <subcellularLocation>
        <location evidence="1">Nucleus</location>
    </subcellularLocation>
</comment>
<feature type="compositionally biased region" description="Basic residues" evidence="6">
    <location>
        <begin position="242"/>
        <end position="253"/>
    </location>
</feature>
<name>A0A9W9CYN6_9PEZI</name>
<proteinExistence type="predicted"/>
<keyword evidence="8" id="KW-1185">Reference proteome</keyword>
<feature type="compositionally biased region" description="Basic residues" evidence="6">
    <location>
        <begin position="530"/>
        <end position="541"/>
    </location>
</feature>
<feature type="compositionally biased region" description="Acidic residues" evidence="6">
    <location>
        <begin position="257"/>
        <end position="268"/>
    </location>
</feature>
<reference evidence="7" key="1">
    <citation type="submission" date="2022-10" db="EMBL/GenBank/DDBJ databases">
        <title>Tapping the CABI collections for fungal endophytes: first genome assemblies for Collariella, Neodidymelliopsis, Ascochyta clinopodiicola, Didymella pomorum, Didymosphaeria variabile, Neocosmospora piperis and Neocucurbitaria cava.</title>
        <authorList>
            <person name="Hill R."/>
        </authorList>
    </citation>
    <scope>NUCLEOTIDE SEQUENCE</scope>
    <source>
        <strain evidence="7">IMI 355082</strain>
    </source>
</reference>
<keyword evidence="5" id="KW-0539">Nucleus</keyword>
<feature type="compositionally biased region" description="Basic and acidic residues" evidence="6">
    <location>
        <begin position="89"/>
        <end position="98"/>
    </location>
</feature>
<feature type="region of interest" description="Disordered" evidence="6">
    <location>
        <begin position="1"/>
        <end position="283"/>
    </location>
</feature>
<gene>
    <name evidence="7" type="primary">DEP1</name>
    <name evidence="7" type="ORF">N0V93_003487</name>
</gene>
<feature type="compositionally biased region" description="Polar residues" evidence="6">
    <location>
        <begin position="22"/>
        <end position="35"/>
    </location>
</feature>
<feature type="compositionally biased region" description="Polar residues" evidence="6">
    <location>
        <begin position="554"/>
        <end position="563"/>
    </location>
</feature>
<dbReference type="GO" id="GO:0010468">
    <property type="term" value="P:regulation of gene expression"/>
    <property type="evidence" value="ECO:0007669"/>
    <property type="project" value="UniProtKB-ARBA"/>
</dbReference>
<keyword evidence="2" id="KW-0678">Repressor</keyword>
<dbReference type="Gene3D" id="1.20.5.1500">
    <property type="match status" value="1"/>
</dbReference>
<dbReference type="GO" id="GO:0005654">
    <property type="term" value="C:nucleoplasm"/>
    <property type="evidence" value="ECO:0007669"/>
    <property type="project" value="UniProtKB-ARBA"/>
</dbReference>